<evidence type="ECO:0000313" key="2">
    <source>
        <dbReference type="Proteomes" id="UP000054928"/>
    </source>
</evidence>
<name>A0A0N7L8C6_PLAHL</name>
<keyword evidence="2" id="KW-1185">Reference proteome</keyword>
<reference evidence="2" key="1">
    <citation type="submission" date="2014-09" db="EMBL/GenBank/DDBJ databases">
        <authorList>
            <person name="Sharma Rahul"/>
            <person name="Thines Marco"/>
        </authorList>
    </citation>
    <scope>NUCLEOTIDE SEQUENCE [LARGE SCALE GENOMIC DNA]</scope>
</reference>
<dbReference type="RefSeq" id="XP_024585868.1">
    <property type="nucleotide sequence ID" value="XM_024720695.1"/>
</dbReference>
<protein>
    <submittedName>
        <fullName evidence="1">Uncharacterized protein</fullName>
    </submittedName>
</protein>
<dbReference type="AlphaFoldDB" id="A0A0N7L8C6"/>
<dbReference type="Proteomes" id="UP000054928">
    <property type="component" value="Unassembled WGS sequence"/>
</dbReference>
<sequence length="118" mass="13646">MYNSCFRFRVYANVLRLSRITQRRVFSRAPGIPEDHAKGQLISCLIDANVIVDQLPTNSRVVRLKAFEPELSSKKSDFYIRRKLCMPVVHSTVLEAPKFLGCRREKSFIPLSSHTYTK</sequence>
<evidence type="ECO:0000313" key="1">
    <source>
        <dbReference type="EMBL" id="CEG49499.1"/>
    </source>
</evidence>
<dbReference type="GeneID" id="36402315"/>
<accession>A0A0N7L8C6</accession>
<proteinExistence type="predicted"/>
<organism evidence="1 2">
    <name type="scientific">Plasmopara halstedii</name>
    <name type="common">Downy mildew of sunflower</name>
    <dbReference type="NCBI Taxonomy" id="4781"/>
    <lineage>
        <taxon>Eukaryota</taxon>
        <taxon>Sar</taxon>
        <taxon>Stramenopiles</taxon>
        <taxon>Oomycota</taxon>
        <taxon>Peronosporomycetes</taxon>
        <taxon>Peronosporales</taxon>
        <taxon>Peronosporaceae</taxon>
        <taxon>Plasmopara</taxon>
    </lineage>
</organism>
<dbReference type="EMBL" id="CCYD01003055">
    <property type="protein sequence ID" value="CEG49499.1"/>
    <property type="molecule type" value="Genomic_DNA"/>
</dbReference>